<feature type="region of interest" description="Disordered" evidence="1">
    <location>
        <begin position="103"/>
        <end position="140"/>
    </location>
</feature>
<organism evidence="2 3">
    <name type="scientific">Paralvinella palmiformis</name>
    <dbReference type="NCBI Taxonomy" id="53620"/>
    <lineage>
        <taxon>Eukaryota</taxon>
        <taxon>Metazoa</taxon>
        <taxon>Spiralia</taxon>
        <taxon>Lophotrochozoa</taxon>
        <taxon>Annelida</taxon>
        <taxon>Polychaeta</taxon>
        <taxon>Sedentaria</taxon>
        <taxon>Canalipalpata</taxon>
        <taxon>Terebellida</taxon>
        <taxon>Terebelliformia</taxon>
        <taxon>Alvinellidae</taxon>
        <taxon>Paralvinella</taxon>
    </lineage>
</organism>
<reference evidence="2" key="1">
    <citation type="journal article" date="2023" name="Mol. Biol. Evol.">
        <title>Third-Generation Sequencing Reveals the Adaptive Role of the Epigenome in Three Deep-Sea Polychaetes.</title>
        <authorList>
            <person name="Perez M."/>
            <person name="Aroh O."/>
            <person name="Sun Y."/>
            <person name="Lan Y."/>
            <person name="Juniper S.K."/>
            <person name="Young C.R."/>
            <person name="Angers B."/>
            <person name="Qian P.Y."/>
        </authorList>
    </citation>
    <scope>NUCLEOTIDE SEQUENCE</scope>
    <source>
        <strain evidence="2">P08H-3</strain>
    </source>
</reference>
<dbReference type="EMBL" id="JAODUP010000680">
    <property type="protein sequence ID" value="KAK2145463.1"/>
    <property type="molecule type" value="Genomic_DNA"/>
</dbReference>
<dbReference type="Proteomes" id="UP001208570">
    <property type="component" value="Unassembled WGS sequence"/>
</dbReference>
<gene>
    <name evidence="2" type="ORF">LSH36_680g01017</name>
</gene>
<accession>A0AAD9MVB3</accession>
<dbReference type="AlphaFoldDB" id="A0AAD9MVB3"/>
<evidence type="ECO:0000256" key="1">
    <source>
        <dbReference type="SAM" id="MobiDB-lite"/>
    </source>
</evidence>
<keyword evidence="3" id="KW-1185">Reference proteome</keyword>
<name>A0AAD9MVB3_9ANNE</name>
<comment type="caution">
    <text evidence="2">The sequence shown here is derived from an EMBL/GenBank/DDBJ whole genome shotgun (WGS) entry which is preliminary data.</text>
</comment>
<protein>
    <submittedName>
        <fullName evidence="2">Uncharacterized protein</fullName>
    </submittedName>
</protein>
<feature type="region of interest" description="Disordered" evidence="1">
    <location>
        <begin position="44"/>
        <end position="71"/>
    </location>
</feature>
<evidence type="ECO:0000313" key="2">
    <source>
        <dbReference type="EMBL" id="KAK2145463.1"/>
    </source>
</evidence>
<feature type="compositionally biased region" description="Polar residues" evidence="1">
    <location>
        <begin position="57"/>
        <end position="69"/>
    </location>
</feature>
<evidence type="ECO:0000313" key="3">
    <source>
        <dbReference type="Proteomes" id="UP001208570"/>
    </source>
</evidence>
<proteinExistence type="predicted"/>
<sequence>MEGLAQFVSQSFDHKKRGMMLLPPASPHSGTKLPLELFKDEVRPMSAEDVRRPSRIQEIQDNNKTTTMLPNPKTHLRLSIASLLQDHGRKHDASTKSDYVTTDDENITTKNEHVTDDNDDEYVDVDDVKSEATSGEEDFRLRYQGNKISVSHESILSGHNDSS</sequence>